<proteinExistence type="predicted"/>
<organism evidence="1 2">
    <name type="scientific">Amblyomma americanum</name>
    <name type="common">Lone star tick</name>
    <dbReference type="NCBI Taxonomy" id="6943"/>
    <lineage>
        <taxon>Eukaryota</taxon>
        <taxon>Metazoa</taxon>
        <taxon>Ecdysozoa</taxon>
        <taxon>Arthropoda</taxon>
        <taxon>Chelicerata</taxon>
        <taxon>Arachnida</taxon>
        <taxon>Acari</taxon>
        <taxon>Parasitiformes</taxon>
        <taxon>Ixodida</taxon>
        <taxon>Ixodoidea</taxon>
        <taxon>Ixodidae</taxon>
        <taxon>Amblyomminae</taxon>
        <taxon>Amblyomma</taxon>
    </lineage>
</organism>
<reference evidence="1 2" key="1">
    <citation type="journal article" date="2023" name="Arcadia Sci">
        <title>De novo assembly of a long-read Amblyomma americanum tick genome.</title>
        <authorList>
            <person name="Chou S."/>
            <person name="Poskanzer K.E."/>
            <person name="Rollins M."/>
            <person name="Thuy-Boun P.S."/>
        </authorList>
    </citation>
    <scope>NUCLEOTIDE SEQUENCE [LARGE SCALE GENOMIC DNA]</scope>
    <source>
        <strain evidence="1">F_SG_1</strain>
        <tissue evidence="1">Salivary glands</tissue>
    </source>
</reference>
<sequence length="66" mass="7654">MQHTAILVQVTMTAYCRLVSYHVPLLHSQKYFMQLPVKFLIKYCCNLHSSNAFVFMLQCTLHGCTT</sequence>
<evidence type="ECO:0000313" key="2">
    <source>
        <dbReference type="Proteomes" id="UP001321473"/>
    </source>
</evidence>
<accession>A0AAQ4E5Z8</accession>
<dbReference type="EMBL" id="JARKHS020021619">
    <property type="protein sequence ID" value="KAK8770117.1"/>
    <property type="molecule type" value="Genomic_DNA"/>
</dbReference>
<dbReference type="AlphaFoldDB" id="A0AAQ4E5Z8"/>
<gene>
    <name evidence="1" type="ORF">V5799_013417</name>
</gene>
<comment type="caution">
    <text evidence="1">The sequence shown here is derived from an EMBL/GenBank/DDBJ whole genome shotgun (WGS) entry which is preliminary data.</text>
</comment>
<evidence type="ECO:0000313" key="1">
    <source>
        <dbReference type="EMBL" id="KAK8770117.1"/>
    </source>
</evidence>
<name>A0AAQ4E5Z8_AMBAM</name>
<protein>
    <submittedName>
        <fullName evidence="1">Uncharacterized protein</fullName>
    </submittedName>
</protein>
<keyword evidence="2" id="KW-1185">Reference proteome</keyword>
<dbReference type="Proteomes" id="UP001321473">
    <property type="component" value="Unassembled WGS sequence"/>
</dbReference>